<keyword evidence="5" id="KW-0472">Membrane</keyword>
<organism evidence="7 8">
    <name type="scientific">Oceanobacillus arenosus</name>
    <dbReference type="NCBI Taxonomy" id="1229153"/>
    <lineage>
        <taxon>Bacteria</taxon>
        <taxon>Bacillati</taxon>
        <taxon>Bacillota</taxon>
        <taxon>Bacilli</taxon>
        <taxon>Bacillales</taxon>
        <taxon>Bacillaceae</taxon>
        <taxon>Oceanobacillus</taxon>
    </lineage>
</organism>
<feature type="compositionally biased region" description="Acidic residues" evidence="4">
    <location>
        <begin position="38"/>
        <end position="53"/>
    </location>
</feature>
<feature type="region of interest" description="Disordered" evidence="4">
    <location>
        <begin position="35"/>
        <end position="71"/>
    </location>
</feature>
<dbReference type="InterPro" id="IPR011047">
    <property type="entry name" value="Quinoprotein_ADH-like_sf"/>
</dbReference>
<accession>A0A3D8PZ42</accession>
<feature type="domain" description="Pyrrolo-quinoline quinone repeat" evidence="6">
    <location>
        <begin position="76"/>
        <end position="394"/>
    </location>
</feature>
<dbReference type="EMBL" id="PIOC01000011">
    <property type="protein sequence ID" value="RDW20025.1"/>
    <property type="molecule type" value="Genomic_DNA"/>
</dbReference>
<comment type="cofactor">
    <cofactor evidence="1">
        <name>pyrroloquinoline quinone</name>
        <dbReference type="ChEBI" id="CHEBI:58442"/>
    </cofactor>
</comment>
<keyword evidence="5" id="KW-0812">Transmembrane</keyword>
<feature type="compositionally biased region" description="Acidic residues" evidence="4">
    <location>
        <begin position="62"/>
        <end position="71"/>
    </location>
</feature>
<dbReference type="SMART" id="SM00564">
    <property type="entry name" value="PQQ"/>
    <property type="match status" value="4"/>
</dbReference>
<dbReference type="PANTHER" id="PTHR32303">
    <property type="entry name" value="QUINOPROTEIN ALCOHOL DEHYDROGENASE (CYTOCHROME C)"/>
    <property type="match status" value="1"/>
</dbReference>
<evidence type="ECO:0000313" key="8">
    <source>
        <dbReference type="Proteomes" id="UP000257143"/>
    </source>
</evidence>
<protein>
    <recommendedName>
        <fullName evidence="6">Pyrrolo-quinoline quinone repeat domain-containing protein</fullName>
    </recommendedName>
</protein>
<reference evidence="8" key="1">
    <citation type="submission" date="2017-11" db="EMBL/GenBank/DDBJ databases">
        <authorList>
            <person name="Zhu W."/>
        </authorList>
    </citation>
    <scope>NUCLEOTIDE SEQUENCE [LARGE SCALE GENOMIC DNA]</scope>
    <source>
        <strain evidence="8">CAU 1183</strain>
    </source>
</reference>
<evidence type="ECO:0000256" key="2">
    <source>
        <dbReference type="ARBA" id="ARBA00008156"/>
    </source>
</evidence>
<proteinExistence type="inferred from homology"/>
<dbReference type="Pfam" id="PF01011">
    <property type="entry name" value="PQQ"/>
    <property type="match status" value="2"/>
</dbReference>
<gene>
    <name evidence="7" type="ORF">CWR48_06880</name>
</gene>
<dbReference type="InterPro" id="IPR002372">
    <property type="entry name" value="PQQ_rpt_dom"/>
</dbReference>
<feature type="domain" description="Pyrrolo-quinoline quinone repeat" evidence="6">
    <location>
        <begin position="406"/>
        <end position="559"/>
    </location>
</feature>
<dbReference type="SUPFAM" id="SSF50998">
    <property type="entry name" value="Quinoprotein alcohol dehydrogenase-like"/>
    <property type="match status" value="1"/>
</dbReference>
<keyword evidence="5" id="KW-1133">Transmembrane helix</keyword>
<dbReference type="RefSeq" id="WP_115772513.1">
    <property type="nucleotide sequence ID" value="NZ_PIOC01000011.1"/>
</dbReference>
<comment type="similarity">
    <text evidence="2">Belongs to the bacterial PQQ dehydrogenase family.</text>
</comment>
<sequence length="583" mass="63833">MKNRKIIWWVGGFALLVIIVVIAWQMAIYNNTSVQQTDEVEQAEPEEAEEPEKPEESKEPEEPVTEEPEDAAYENWSTFGYDLELTRHVPFSEITKDNVNDLGLVWSQKFKELNENIPAGNQSFPIIIDGVLYVTTGANYVFAFDAVTGEEKWRWEPPQDLIDTLERQSMPMTNRGVAVGEGKVFMITGDIGLVSIDQETGETVDHILLSDYFPTLTPENGYYETTAPIYYDGKIFVGSSGSDNGVRGFEMAFNGSDLTPAWDEPFWTVPPKGEEWLAEGLFGGGGAVWMPPSVDTETNTIYFATGNPAPDFYGEKRPGDNPHTNSIIAVEADTGKMKWVNQQVSHDLWDYDSGDSPSIFTATINGEERRVVAEGSKGGEWWAWDAETGETVYENIAFSKIDHPDPTEEGTLVYPGILGGQNYAPDTFDPELNLVLIPGIEAPSIIKVAGNEQEAVEKNGSVWAFGTSYAAPADDVESYGTVTAIDLENGDIAYQIKTDDAMRGGLTSTATGITFFGELSGNVQAIDTATGENLWNFQTSGETISAAPSIFTKNGKQYIAITSAGRDPQIHVFALGGDKAQGE</sequence>
<evidence type="ECO:0000313" key="7">
    <source>
        <dbReference type="EMBL" id="RDW20025.1"/>
    </source>
</evidence>
<dbReference type="OrthoDB" id="9794322at2"/>
<comment type="caution">
    <text evidence="7">The sequence shown here is derived from an EMBL/GenBank/DDBJ whole genome shotgun (WGS) entry which is preliminary data.</text>
</comment>
<dbReference type="GO" id="GO:0016491">
    <property type="term" value="F:oxidoreductase activity"/>
    <property type="evidence" value="ECO:0007669"/>
    <property type="project" value="UniProtKB-KW"/>
</dbReference>
<evidence type="ECO:0000256" key="3">
    <source>
        <dbReference type="ARBA" id="ARBA00023002"/>
    </source>
</evidence>
<evidence type="ECO:0000256" key="5">
    <source>
        <dbReference type="SAM" id="Phobius"/>
    </source>
</evidence>
<evidence type="ECO:0000256" key="4">
    <source>
        <dbReference type="SAM" id="MobiDB-lite"/>
    </source>
</evidence>
<dbReference type="InterPro" id="IPR018391">
    <property type="entry name" value="PQQ_b-propeller_rpt"/>
</dbReference>
<keyword evidence="8" id="KW-1185">Reference proteome</keyword>
<keyword evidence="3" id="KW-0560">Oxidoreductase</keyword>
<feature type="transmembrane region" description="Helical" evidence="5">
    <location>
        <begin position="7"/>
        <end position="27"/>
    </location>
</feature>
<name>A0A3D8PZ42_9BACI</name>
<dbReference type="AlphaFoldDB" id="A0A3D8PZ42"/>
<dbReference type="Proteomes" id="UP000257143">
    <property type="component" value="Unassembled WGS sequence"/>
</dbReference>
<evidence type="ECO:0000256" key="1">
    <source>
        <dbReference type="ARBA" id="ARBA00001931"/>
    </source>
</evidence>
<dbReference type="Gene3D" id="2.140.10.10">
    <property type="entry name" value="Quinoprotein alcohol dehydrogenase-like superfamily"/>
    <property type="match status" value="1"/>
</dbReference>
<evidence type="ECO:0000259" key="6">
    <source>
        <dbReference type="Pfam" id="PF01011"/>
    </source>
</evidence>